<reference evidence="4" key="2">
    <citation type="submission" date="2025-08" db="UniProtKB">
        <authorList>
            <consortium name="RefSeq"/>
        </authorList>
    </citation>
    <scope>IDENTIFICATION</scope>
</reference>
<dbReference type="Proteomes" id="UP000818029">
    <property type="component" value="Chromosome D10"/>
</dbReference>
<name>A0A1U8KGF0_GOSHI</name>
<dbReference type="Pfam" id="PF07727">
    <property type="entry name" value="RVT_2"/>
    <property type="match status" value="1"/>
</dbReference>
<gene>
    <name evidence="4" type="primary">LOC107915386</name>
</gene>
<dbReference type="PANTHER" id="PTHR11439">
    <property type="entry name" value="GAG-POL-RELATED RETROTRANSPOSON"/>
    <property type="match status" value="1"/>
</dbReference>
<sequence>MQDVFEMTDLGLMTYFLRMEVKQNEHGILISQHAFASKILSKLCMSNSKPASTPVAQGEKLSTNSDHKLVDEKSYRSLVGCLFYLIAMRPDIVFMYCYNVAHFKAAKRVLRYVKGTLRYGVKFVKAKELKLVGYSDSAWAAAAVNQAIWLRKLLSDLNVDQEEATEIKMDNQSAVAIAKNPALPIFDVGKENGSGIKELGCLVELGDELVIYNLQNVRNIEEARAAKLWEKKKLQKNWNIDGNFQGKY</sequence>
<dbReference type="GeneID" id="107915386"/>
<dbReference type="STRING" id="3635.A0A1U8KGF0"/>
<dbReference type="Pfam" id="PF25019">
    <property type="entry name" value="LRR_R13L1-DRL21"/>
    <property type="match status" value="1"/>
</dbReference>
<feature type="domain" description="Reverse transcriptase Ty1/copia-type" evidence="1">
    <location>
        <begin position="2"/>
        <end position="56"/>
    </location>
</feature>
<accession>A0A1U8KGF0</accession>
<dbReference type="PANTHER" id="PTHR11439:SF503">
    <property type="entry name" value="CYSTEINE-RICH RLK (RECEPTOR-LIKE PROTEIN KINASE) 8"/>
    <property type="match status" value="1"/>
</dbReference>
<keyword evidence="3" id="KW-1185">Reference proteome</keyword>
<organism evidence="3 4">
    <name type="scientific">Gossypium hirsutum</name>
    <name type="common">Upland cotton</name>
    <name type="synonym">Gossypium mexicanum</name>
    <dbReference type="NCBI Taxonomy" id="3635"/>
    <lineage>
        <taxon>Eukaryota</taxon>
        <taxon>Viridiplantae</taxon>
        <taxon>Streptophyta</taxon>
        <taxon>Embryophyta</taxon>
        <taxon>Tracheophyta</taxon>
        <taxon>Spermatophyta</taxon>
        <taxon>Magnoliopsida</taxon>
        <taxon>eudicotyledons</taxon>
        <taxon>Gunneridae</taxon>
        <taxon>Pentapetalae</taxon>
        <taxon>rosids</taxon>
        <taxon>malvids</taxon>
        <taxon>Malvales</taxon>
        <taxon>Malvaceae</taxon>
        <taxon>Malvoideae</taxon>
        <taxon>Gossypium</taxon>
    </lineage>
</organism>
<evidence type="ECO:0000259" key="2">
    <source>
        <dbReference type="Pfam" id="PF25019"/>
    </source>
</evidence>
<dbReference type="InterPro" id="IPR056789">
    <property type="entry name" value="LRR_R13L1-DRL21"/>
</dbReference>
<dbReference type="KEGG" id="ghi:107915386"/>
<reference evidence="3" key="1">
    <citation type="journal article" date="2020" name="Nat. Genet.">
        <title>Genomic diversifications of five Gossypium allopolyploid species and their impact on cotton improvement.</title>
        <authorList>
            <person name="Chen Z.J."/>
            <person name="Sreedasyam A."/>
            <person name="Ando A."/>
            <person name="Song Q."/>
            <person name="De Santiago L.M."/>
            <person name="Hulse-Kemp A.M."/>
            <person name="Ding M."/>
            <person name="Ye W."/>
            <person name="Kirkbride R.C."/>
            <person name="Jenkins J."/>
            <person name="Plott C."/>
            <person name="Lovell J."/>
            <person name="Lin Y.M."/>
            <person name="Vaughn R."/>
            <person name="Liu B."/>
            <person name="Simpson S."/>
            <person name="Scheffler B.E."/>
            <person name="Wen L."/>
            <person name="Saski C.A."/>
            <person name="Grover C.E."/>
            <person name="Hu G."/>
            <person name="Conover J.L."/>
            <person name="Carlson J.W."/>
            <person name="Shu S."/>
            <person name="Boston L.B."/>
            <person name="Williams M."/>
            <person name="Peterson D.G."/>
            <person name="McGee K."/>
            <person name="Jones D.C."/>
            <person name="Wendel J.F."/>
            <person name="Stelly D.M."/>
            <person name="Grimwood J."/>
            <person name="Schmutz J."/>
        </authorList>
    </citation>
    <scope>NUCLEOTIDE SEQUENCE [LARGE SCALE GENOMIC DNA]</scope>
    <source>
        <strain evidence="3">cv. TM-1</strain>
    </source>
</reference>
<dbReference type="RefSeq" id="XP_016700038.1">
    <property type="nucleotide sequence ID" value="XM_016844549.1"/>
</dbReference>
<evidence type="ECO:0000313" key="3">
    <source>
        <dbReference type="Proteomes" id="UP000818029"/>
    </source>
</evidence>
<dbReference type="AlphaFoldDB" id="A0A1U8KGF0"/>
<protein>
    <submittedName>
        <fullName evidence="4">Uncharacterized mitochondrial protein AtMg00810</fullName>
    </submittedName>
</protein>
<feature type="domain" description="R13L1/DRL21-like LRR repeat region" evidence="2">
    <location>
        <begin position="196"/>
        <end position="236"/>
    </location>
</feature>
<proteinExistence type="predicted"/>
<evidence type="ECO:0000259" key="1">
    <source>
        <dbReference type="Pfam" id="PF07727"/>
    </source>
</evidence>
<dbReference type="PaxDb" id="3635-A0A1U8KGF0"/>
<evidence type="ECO:0000313" key="4">
    <source>
        <dbReference type="RefSeq" id="XP_016700038.1"/>
    </source>
</evidence>
<dbReference type="InterPro" id="IPR013103">
    <property type="entry name" value="RVT_2"/>
</dbReference>